<name>A0A6M1SHC6_9HYPH</name>
<dbReference type="EMBL" id="JAALFG010000003">
    <property type="protein sequence ID" value="NGP18867.1"/>
    <property type="molecule type" value="Genomic_DNA"/>
</dbReference>
<evidence type="ECO:0000313" key="2">
    <source>
        <dbReference type="Proteomes" id="UP000474802"/>
    </source>
</evidence>
<dbReference type="AlphaFoldDB" id="A0A6M1SHC6"/>
<reference evidence="1 2" key="2">
    <citation type="submission" date="2020-03" db="EMBL/GenBank/DDBJ databases">
        <title>Devosia chinhatensis sp. nov., isolated from a hexachlorocyclohexane (HCH) dump site in India.</title>
        <authorList>
            <person name="Kumar M."/>
            <person name="Lal R."/>
        </authorList>
    </citation>
    <scope>NUCLEOTIDE SEQUENCE [LARGE SCALE GENOMIC DNA]</scope>
    <source>
        <strain evidence="1 2">H239</strain>
    </source>
</reference>
<organism evidence="1 2">
    <name type="scientific">Devosia aurantiaca</name>
    <dbReference type="NCBI Taxonomy" id="2714858"/>
    <lineage>
        <taxon>Bacteria</taxon>
        <taxon>Pseudomonadati</taxon>
        <taxon>Pseudomonadota</taxon>
        <taxon>Alphaproteobacteria</taxon>
        <taxon>Hyphomicrobiales</taxon>
        <taxon>Devosiaceae</taxon>
        <taxon>Devosia</taxon>
    </lineage>
</organism>
<evidence type="ECO:0000313" key="1">
    <source>
        <dbReference type="EMBL" id="NGP18867.1"/>
    </source>
</evidence>
<reference evidence="1 2" key="1">
    <citation type="submission" date="2020-02" db="EMBL/GenBank/DDBJ databases">
        <authorList>
            <person name="Khan S.A."/>
            <person name="Jeon C.O."/>
            <person name="Chun B.H."/>
        </authorList>
    </citation>
    <scope>NUCLEOTIDE SEQUENCE [LARGE SCALE GENOMIC DNA]</scope>
    <source>
        <strain evidence="1 2">H239</strain>
    </source>
</reference>
<gene>
    <name evidence="1" type="ORF">G5575_15485</name>
</gene>
<protein>
    <submittedName>
        <fullName evidence="1">Uncharacterized protein</fullName>
    </submittedName>
</protein>
<dbReference type="RefSeq" id="WP_164535107.1">
    <property type="nucleotide sequence ID" value="NZ_JAALFG010000003.1"/>
</dbReference>
<keyword evidence="2" id="KW-1185">Reference proteome</keyword>
<dbReference type="Proteomes" id="UP000474802">
    <property type="component" value="Unassembled WGS sequence"/>
</dbReference>
<accession>A0A6M1SHC6</accession>
<comment type="caution">
    <text evidence="1">The sequence shown here is derived from an EMBL/GenBank/DDBJ whole genome shotgun (WGS) entry which is preliminary data.</text>
</comment>
<sequence>MADRTYQPGGDAKAISEIAKSHFNGDYASMFEHHGWPERGGDMMRKVQTRVVETYGSVRAFEAHFSKDKA</sequence>
<proteinExistence type="predicted"/>